<dbReference type="KEGG" id="dic:Dpoa569_0001276"/>
<dbReference type="AlphaFoldDB" id="A0A5B8I4I2"/>
<evidence type="ECO:0000313" key="2">
    <source>
        <dbReference type="Proteomes" id="UP000320591"/>
    </source>
</evidence>
<keyword evidence="2" id="KW-1185">Reference proteome</keyword>
<protein>
    <submittedName>
        <fullName evidence="1">Uncharacterized protein</fullName>
    </submittedName>
</protein>
<sequence length="327" mass="36723">MNANNETACLIEKIKSHLEIQDDSIKNGKIANWQYMYQRYTAPVVLHQIIEYIESVESQLTALRQAQQEPVAYMCDDDAGREYNGHNQFSCGRRGIPLYIHPTAVPSVNEQEPAAFRWRHRADGEFPASKWEYLPADLADRFIERVVSKDRDVECEYVYTAPVITDSAPIITDSERQSAIAALLAHPDSYFGEMACRQIADCLRQLETAEGQRAGAFIACNRWHDMFREAEKQLAELQGIPTPPAPAVPDELKELADNINERLRNGGLSGRETEKLEYAWALVETARADRDNACRAAMIKQSTNTCQLSGNSEQLGNAGIKSNVEGE</sequence>
<dbReference type="EMBL" id="CP042220">
    <property type="protein sequence ID" value="QDX29501.1"/>
    <property type="molecule type" value="Genomic_DNA"/>
</dbReference>
<proteinExistence type="predicted"/>
<dbReference type="STRING" id="568768.GCA_000406125_02581"/>
<dbReference type="Proteomes" id="UP000320591">
    <property type="component" value="Chromosome"/>
</dbReference>
<gene>
    <name evidence="1" type="ORF">Dpoa569_0001276</name>
</gene>
<dbReference type="OrthoDB" id="6627406at2"/>
<organism evidence="1 2">
    <name type="scientific">Dickeya poaceiphila</name>
    <dbReference type="NCBI Taxonomy" id="568768"/>
    <lineage>
        <taxon>Bacteria</taxon>
        <taxon>Pseudomonadati</taxon>
        <taxon>Pseudomonadota</taxon>
        <taxon>Gammaproteobacteria</taxon>
        <taxon>Enterobacterales</taxon>
        <taxon>Pectobacteriaceae</taxon>
        <taxon>Dickeya</taxon>
    </lineage>
</organism>
<reference evidence="1 2" key="1">
    <citation type="journal article" date="2019" name="Environ. Microbiol.">
        <title>The phytopathogenic nature of Dickeya aquatica 174/2 and the dynamic early evolution of Dickeya pathogenicity.</title>
        <authorList>
            <person name="Duprey A."/>
            <person name="Taib N."/>
            <person name="Leonard S."/>
            <person name="Garin T."/>
            <person name="Flandrois J.P."/>
            <person name="Nasser W."/>
            <person name="Brochier-Armanet C."/>
            <person name="Reverchon S."/>
        </authorList>
    </citation>
    <scope>NUCLEOTIDE SEQUENCE [LARGE SCALE GENOMIC DNA]</scope>
    <source>
        <strain evidence="1 2">NCPPB 569</strain>
    </source>
</reference>
<accession>A0A5B8I4I2</accession>
<dbReference type="RefSeq" id="WP_050569474.1">
    <property type="nucleotide sequence ID" value="NZ_CM001975.1"/>
</dbReference>
<evidence type="ECO:0000313" key="1">
    <source>
        <dbReference type="EMBL" id="QDX29501.1"/>
    </source>
</evidence>
<name>A0A5B8I4I2_9GAMM</name>